<evidence type="ECO:0000313" key="3">
    <source>
        <dbReference type="Proteomes" id="UP000617340"/>
    </source>
</evidence>
<protein>
    <submittedName>
        <fullName evidence="2">Uncharacterized protein</fullName>
    </submittedName>
</protein>
<accession>A0A834MTJ8</accession>
<reference evidence="2" key="1">
    <citation type="journal article" date="2020" name="G3 (Bethesda)">
        <title>High-Quality Assemblies for Three Invasive Social Wasps from the &lt;i&gt;Vespula&lt;/i&gt; Genus.</title>
        <authorList>
            <person name="Harrop T.W.R."/>
            <person name="Guhlin J."/>
            <person name="McLaughlin G.M."/>
            <person name="Permina E."/>
            <person name="Stockwell P."/>
            <person name="Gilligan J."/>
            <person name="Le Lec M.F."/>
            <person name="Gruber M.A.M."/>
            <person name="Quinn O."/>
            <person name="Lovegrove M."/>
            <person name="Duncan E.J."/>
            <person name="Remnant E.J."/>
            <person name="Van Eeckhoven J."/>
            <person name="Graham B."/>
            <person name="Knapp R.A."/>
            <person name="Langford K.W."/>
            <person name="Kronenberg Z."/>
            <person name="Press M.O."/>
            <person name="Eacker S.M."/>
            <person name="Wilson-Rankin E.E."/>
            <person name="Purcell J."/>
            <person name="Lester P.J."/>
            <person name="Dearden P.K."/>
        </authorList>
    </citation>
    <scope>NUCLEOTIDE SEQUENCE</scope>
    <source>
        <strain evidence="2">Linc-1</strain>
    </source>
</reference>
<feature type="region of interest" description="Disordered" evidence="1">
    <location>
        <begin position="1"/>
        <end position="36"/>
    </location>
</feature>
<feature type="compositionally biased region" description="Basic and acidic residues" evidence="1">
    <location>
        <begin position="8"/>
        <end position="17"/>
    </location>
</feature>
<sequence>MTQNYVFPKREVSHPTEEETSSSNRISSGDPGNVQRYRRPATKAAIVTAVATPADEFISQSARVIRVQTQQRHFLSAFLEVEAGWSKELKRARSTEAEARLSRRRRPFRRKNETEQDGNGSVDWWK</sequence>
<dbReference type="Proteomes" id="UP000617340">
    <property type="component" value="Unassembled WGS sequence"/>
</dbReference>
<dbReference type="EMBL" id="JACSDZ010000017">
    <property type="protein sequence ID" value="KAF7384705.1"/>
    <property type="molecule type" value="Genomic_DNA"/>
</dbReference>
<proteinExistence type="predicted"/>
<feature type="compositionally biased region" description="Basic and acidic residues" evidence="1">
    <location>
        <begin position="92"/>
        <end position="101"/>
    </location>
</feature>
<organism evidence="2 3">
    <name type="scientific">Vespula germanica</name>
    <name type="common">German yellow jacket</name>
    <name type="synonym">Paravespula germanica</name>
    <dbReference type="NCBI Taxonomy" id="30212"/>
    <lineage>
        <taxon>Eukaryota</taxon>
        <taxon>Metazoa</taxon>
        <taxon>Ecdysozoa</taxon>
        <taxon>Arthropoda</taxon>
        <taxon>Hexapoda</taxon>
        <taxon>Insecta</taxon>
        <taxon>Pterygota</taxon>
        <taxon>Neoptera</taxon>
        <taxon>Endopterygota</taxon>
        <taxon>Hymenoptera</taxon>
        <taxon>Apocrita</taxon>
        <taxon>Aculeata</taxon>
        <taxon>Vespoidea</taxon>
        <taxon>Vespidae</taxon>
        <taxon>Vespinae</taxon>
        <taxon>Vespula</taxon>
    </lineage>
</organism>
<keyword evidence="3" id="KW-1185">Reference proteome</keyword>
<feature type="region of interest" description="Disordered" evidence="1">
    <location>
        <begin position="92"/>
        <end position="126"/>
    </location>
</feature>
<comment type="caution">
    <text evidence="2">The sequence shown here is derived from an EMBL/GenBank/DDBJ whole genome shotgun (WGS) entry which is preliminary data.</text>
</comment>
<dbReference type="AlphaFoldDB" id="A0A834MTJ8"/>
<name>A0A834MTJ8_VESGE</name>
<evidence type="ECO:0000313" key="2">
    <source>
        <dbReference type="EMBL" id="KAF7384705.1"/>
    </source>
</evidence>
<evidence type="ECO:0000256" key="1">
    <source>
        <dbReference type="SAM" id="MobiDB-lite"/>
    </source>
</evidence>
<gene>
    <name evidence="2" type="ORF">HZH68_014317</name>
</gene>